<accession>A0ABN8Y6G5</accession>
<evidence type="ECO:0000313" key="3">
    <source>
        <dbReference type="Proteomes" id="UP001176941"/>
    </source>
</evidence>
<evidence type="ECO:0000256" key="1">
    <source>
        <dbReference type="SAM" id="MobiDB-lite"/>
    </source>
</evidence>
<dbReference type="EMBL" id="OX459951">
    <property type="protein sequence ID" value="CAI9157165.1"/>
    <property type="molecule type" value="Genomic_DNA"/>
</dbReference>
<keyword evidence="3" id="KW-1185">Reference proteome</keyword>
<evidence type="ECO:0000313" key="2">
    <source>
        <dbReference type="EMBL" id="CAI9157165.1"/>
    </source>
</evidence>
<reference evidence="2" key="1">
    <citation type="submission" date="2023-04" db="EMBL/GenBank/DDBJ databases">
        <authorList>
            <consortium name="ELIXIR-Norway"/>
        </authorList>
    </citation>
    <scope>NUCLEOTIDE SEQUENCE [LARGE SCALE GENOMIC DNA]</scope>
</reference>
<sequence length="121" mass="12887">MQMGIKGPVLRPIRGETTDPFIPSLLGQHVGWCCPLFLSVPTSRHLIAAIVSSLNRVQQVQTPLLTSLNCAFPRSLPSLCCTSPHLSSPPPGTAGSEPRPQAQGSLPFPFSLRSTRLSSAS</sequence>
<proteinExistence type="predicted"/>
<protein>
    <submittedName>
        <fullName evidence="2">Uncharacterized protein</fullName>
    </submittedName>
</protein>
<organism evidence="2 3">
    <name type="scientific">Rangifer tarandus platyrhynchus</name>
    <name type="common">Svalbard reindeer</name>
    <dbReference type="NCBI Taxonomy" id="3082113"/>
    <lineage>
        <taxon>Eukaryota</taxon>
        <taxon>Metazoa</taxon>
        <taxon>Chordata</taxon>
        <taxon>Craniata</taxon>
        <taxon>Vertebrata</taxon>
        <taxon>Euteleostomi</taxon>
        <taxon>Mammalia</taxon>
        <taxon>Eutheria</taxon>
        <taxon>Laurasiatheria</taxon>
        <taxon>Artiodactyla</taxon>
        <taxon>Ruminantia</taxon>
        <taxon>Pecora</taxon>
        <taxon>Cervidae</taxon>
        <taxon>Odocoileinae</taxon>
        <taxon>Rangifer</taxon>
    </lineage>
</organism>
<feature type="region of interest" description="Disordered" evidence="1">
    <location>
        <begin position="83"/>
        <end position="121"/>
    </location>
</feature>
<name>A0ABN8Y6G5_RANTA</name>
<gene>
    <name evidence="2" type="ORF">MRATA1EN1_LOCUS6127</name>
</gene>
<dbReference type="Proteomes" id="UP001176941">
    <property type="component" value="Chromosome 15"/>
</dbReference>
<feature type="compositionally biased region" description="Polar residues" evidence="1">
    <location>
        <begin position="112"/>
        <end position="121"/>
    </location>
</feature>